<dbReference type="InterPro" id="IPR001279">
    <property type="entry name" value="Metallo-B-lactamas"/>
</dbReference>
<dbReference type="Proteomes" id="UP000635885">
    <property type="component" value="Unassembled WGS sequence"/>
</dbReference>
<dbReference type="Pfam" id="PF12706">
    <property type="entry name" value="Lactamase_B_2"/>
    <property type="match status" value="1"/>
</dbReference>
<dbReference type="RefSeq" id="WP_188443865.1">
    <property type="nucleotide sequence ID" value="NZ_BMFD01000012.1"/>
</dbReference>
<evidence type="ECO:0000259" key="1">
    <source>
        <dbReference type="SMART" id="SM00849"/>
    </source>
</evidence>
<dbReference type="SUPFAM" id="SSF56281">
    <property type="entry name" value="Metallo-hydrolase/oxidoreductase"/>
    <property type="match status" value="1"/>
</dbReference>
<accession>A0ABQ1MXV4</accession>
<comment type="caution">
    <text evidence="2">The sequence shown here is derived from an EMBL/GenBank/DDBJ whole genome shotgun (WGS) entry which is preliminary data.</text>
</comment>
<gene>
    <name evidence="2" type="primary">phnP</name>
    <name evidence="2" type="ORF">GCM10010993_29510</name>
</gene>
<evidence type="ECO:0000313" key="3">
    <source>
        <dbReference type="Proteomes" id="UP000635885"/>
    </source>
</evidence>
<keyword evidence="3" id="KW-1185">Reference proteome</keyword>
<feature type="domain" description="Metallo-beta-lactamase" evidence="1">
    <location>
        <begin position="34"/>
        <end position="224"/>
    </location>
</feature>
<proteinExistence type="predicted"/>
<dbReference type="Gene3D" id="3.60.15.10">
    <property type="entry name" value="Ribonuclease Z/Hydroxyacylglutathione hydrolase-like"/>
    <property type="match status" value="1"/>
</dbReference>
<name>A0ABQ1MXV4_9BACT</name>
<dbReference type="InterPro" id="IPR036866">
    <property type="entry name" value="RibonucZ/Hydroxyglut_hydro"/>
</dbReference>
<sequence>MKITFLGTGTSQGVPVIGCDCPVCSSLDFRDKRLRSAIHLDINGKSIVIDTGPDFRTQMLREKINTLDAVIFTHEHKDHTAGLDDIRPYNFMQKKNMPVFATKKVLSQIKREFSYIFEEVKYPGVPKVMTHEISKTTAFEVEGIPFTPIEVMHYRLPVLGFRIGDFTYITDAKTIAKEEMEKIKGTKYLVLNALQTTHHISHFTLQEAIDMVNFIQPEKAYFTHISHKLGSHAEVEAILPEHIRLAYDGLKLDIA</sequence>
<dbReference type="PANTHER" id="PTHR42663">
    <property type="entry name" value="HYDROLASE C777.06C-RELATED-RELATED"/>
    <property type="match status" value="1"/>
</dbReference>
<dbReference type="EMBL" id="BMFD01000012">
    <property type="protein sequence ID" value="GGC49146.1"/>
    <property type="molecule type" value="Genomic_DNA"/>
</dbReference>
<evidence type="ECO:0000313" key="2">
    <source>
        <dbReference type="EMBL" id="GGC49146.1"/>
    </source>
</evidence>
<reference evidence="3" key="1">
    <citation type="journal article" date="2019" name="Int. J. Syst. Evol. Microbiol.">
        <title>The Global Catalogue of Microorganisms (GCM) 10K type strain sequencing project: providing services to taxonomists for standard genome sequencing and annotation.</title>
        <authorList>
            <consortium name="The Broad Institute Genomics Platform"/>
            <consortium name="The Broad Institute Genome Sequencing Center for Infectious Disease"/>
            <person name="Wu L."/>
            <person name="Ma J."/>
        </authorList>
    </citation>
    <scope>NUCLEOTIDE SEQUENCE [LARGE SCALE GENOMIC DNA]</scope>
    <source>
        <strain evidence="3">CGMCC 1.12479</strain>
    </source>
</reference>
<dbReference type="PANTHER" id="PTHR42663:SF6">
    <property type="entry name" value="HYDROLASE C777.06C-RELATED"/>
    <property type="match status" value="1"/>
</dbReference>
<protein>
    <submittedName>
        <fullName evidence="2">MBL fold metallo-hydrolase</fullName>
    </submittedName>
</protein>
<organism evidence="2 3">
    <name type="scientific">Belliella aquatica</name>
    <dbReference type="NCBI Taxonomy" id="1323734"/>
    <lineage>
        <taxon>Bacteria</taxon>
        <taxon>Pseudomonadati</taxon>
        <taxon>Bacteroidota</taxon>
        <taxon>Cytophagia</taxon>
        <taxon>Cytophagales</taxon>
        <taxon>Cyclobacteriaceae</taxon>
        <taxon>Belliella</taxon>
    </lineage>
</organism>
<dbReference type="CDD" id="cd16279">
    <property type="entry name" value="metallo-hydrolase-like_MBL-fold"/>
    <property type="match status" value="1"/>
</dbReference>
<dbReference type="SMART" id="SM00849">
    <property type="entry name" value="Lactamase_B"/>
    <property type="match status" value="1"/>
</dbReference>